<evidence type="ECO:0000313" key="4">
    <source>
        <dbReference type="Proteomes" id="UP000018227"/>
    </source>
</evidence>
<keyword evidence="4" id="KW-1185">Reference proteome</keyword>
<feature type="compositionally biased region" description="Low complexity" evidence="1">
    <location>
        <begin position="36"/>
        <end position="45"/>
    </location>
</feature>
<evidence type="ECO:0000256" key="1">
    <source>
        <dbReference type="SAM" id="MobiDB-lite"/>
    </source>
</evidence>
<dbReference type="OrthoDB" id="3034495at2"/>
<dbReference type="PROSITE" id="PS51257">
    <property type="entry name" value="PROKAR_LIPOPROTEIN"/>
    <property type="match status" value="1"/>
</dbReference>
<dbReference type="RefSeq" id="WP_023356103.1">
    <property type="nucleotide sequence ID" value="NZ_KI535371.1"/>
</dbReference>
<accession>V2XHS7</accession>
<dbReference type="AlphaFoldDB" id="V2XHS7"/>
<feature type="signal peptide" evidence="2">
    <location>
        <begin position="1"/>
        <end position="19"/>
    </location>
</feature>
<keyword evidence="2" id="KW-0732">Signal</keyword>
<sequence>MKKILSLIVLALVIMTACAKTENTEQTSSKDIINQSSHLSSHESSQANQEKPEFKEFNGKIAMLTEDVNLKQPYVITTNADGDTVRLDMDEDVDCSLKKNDIVVVIDEKDEICRVTKVSGDIPRTRGSVEKSKLNFEPSSFVDNANQAVVHEAVGYDAVNGKEQGAVSASCDIEERKDAWVRVSMVGGVPDLWFKKKDLSYDFDTVVTDYVH</sequence>
<feature type="chain" id="PRO_5004712515" evidence="2">
    <location>
        <begin position="20"/>
        <end position="212"/>
    </location>
</feature>
<feature type="region of interest" description="Disordered" evidence="1">
    <location>
        <begin position="25"/>
        <end position="52"/>
    </location>
</feature>
<reference evidence="3 4" key="1">
    <citation type="submission" date="2013-06" db="EMBL/GenBank/DDBJ databases">
        <authorList>
            <person name="Weinstock G."/>
            <person name="Sodergren E."/>
            <person name="Clifton S."/>
            <person name="Fulton L."/>
            <person name="Fulton B."/>
            <person name="Courtney L."/>
            <person name="Fronick C."/>
            <person name="Harrison M."/>
            <person name="Strong C."/>
            <person name="Farmer C."/>
            <person name="Delahaunty K."/>
            <person name="Markovic C."/>
            <person name="Hall O."/>
            <person name="Minx P."/>
            <person name="Tomlinson C."/>
            <person name="Mitreva M."/>
            <person name="Nelson J."/>
            <person name="Hou S."/>
            <person name="Wollam A."/>
            <person name="Pepin K.H."/>
            <person name="Johnson M."/>
            <person name="Bhonagiri V."/>
            <person name="Nash W.E."/>
            <person name="Warren W."/>
            <person name="Chinwalla A."/>
            <person name="Mardis E.R."/>
            <person name="Wilson R.K."/>
        </authorList>
    </citation>
    <scope>NUCLEOTIDE SEQUENCE [LARGE SCALE GENOMIC DNA]</scope>
    <source>
        <strain evidence="3 4">ATCC 51271</strain>
    </source>
</reference>
<organism evidence="3 4">
    <name type="scientific">Catonella morbi ATCC 51271</name>
    <dbReference type="NCBI Taxonomy" id="592026"/>
    <lineage>
        <taxon>Bacteria</taxon>
        <taxon>Bacillati</taxon>
        <taxon>Bacillota</taxon>
        <taxon>Clostridia</taxon>
        <taxon>Lachnospirales</taxon>
        <taxon>Lachnospiraceae</taxon>
        <taxon>Catonella</taxon>
    </lineage>
</organism>
<gene>
    <name evidence="3" type="ORF">GCWU0000282_003265</name>
</gene>
<name>V2XHS7_9FIRM</name>
<comment type="caution">
    <text evidence="3">The sequence shown here is derived from an EMBL/GenBank/DDBJ whole genome shotgun (WGS) entry which is preliminary data.</text>
</comment>
<feature type="compositionally biased region" description="Polar residues" evidence="1">
    <location>
        <begin position="25"/>
        <end position="35"/>
    </location>
</feature>
<dbReference type="Proteomes" id="UP000018227">
    <property type="component" value="Unassembled WGS sequence"/>
</dbReference>
<proteinExistence type="predicted"/>
<dbReference type="EMBL" id="ACIL03000021">
    <property type="protein sequence ID" value="ESL01704.1"/>
    <property type="molecule type" value="Genomic_DNA"/>
</dbReference>
<dbReference type="HOGENOM" id="CLU_1297940_0_0_9"/>
<evidence type="ECO:0000256" key="2">
    <source>
        <dbReference type="SAM" id="SignalP"/>
    </source>
</evidence>
<evidence type="ECO:0000313" key="3">
    <source>
        <dbReference type="EMBL" id="ESL01704.1"/>
    </source>
</evidence>
<protein>
    <submittedName>
        <fullName evidence="3">Uncharacterized protein</fullName>
    </submittedName>
</protein>